<proteinExistence type="predicted"/>
<accession>A0ABU3S455</accession>
<reference evidence="3 4" key="1">
    <citation type="submission" date="2023-09" db="EMBL/GenBank/DDBJ databases">
        <title>Whole genome shotgun sequencing (WGS) of Bosea sp. ZW T0_25, isolated from stored onions (Allium cepa).</title>
        <authorList>
            <person name="Stoll D.A."/>
            <person name="Huch M."/>
        </authorList>
    </citation>
    <scope>NUCLEOTIDE SEQUENCE [LARGE SCALE GENOMIC DNA]</scope>
    <source>
        <strain evidence="3 4">ZW T0_25</strain>
    </source>
</reference>
<dbReference type="Proteomes" id="UP001254257">
    <property type="component" value="Unassembled WGS sequence"/>
</dbReference>
<gene>
    <name evidence="3" type="ORF">RKE40_06690</name>
</gene>
<evidence type="ECO:0000313" key="3">
    <source>
        <dbReference type="EMBL" id="MDU0339558.1"/>
    </source>
</evidence>
<evidence type="ECO:0000256" key="1">
    <source>
        <dbReference type="SAM" id="MobiDB-lite"/>
    </source>
</evidence>
<dbReference type="PROSITE" id="PS50943">
    <property type="entry name" value="HTH_CROC1"/>
    <property type="match status" value="1"/>
</dbReference>
<dbReference type="InterPro" id="IPR001387">
    <property type="entry name" value="Cro/C1-type_HTH"/>
</dbReference>
<sequence>MVTSFDAGHQRFDAGNHIERTHIAVNHEFDYELQMAISGNQIRAARALIGMEQKDLADKAGVAIGTIRNMEGAGLKPVGGRTDTLNAVVDALKFAGVLFVPENGEGAGVRLRKARPAYSESEQIANAGDARSKAADAADTMMSEMGGSAGEKAGRRGELTDEPAMVAKAKGKKRP</sequence>
<evidence type="ECO:0000313" key="4">
    <source>
        <dbReference type="Proteomes" id="UP001254257"/>
    </source>
</evidence>
<dbReference type="InterPro" id="IPR010982">
    <property type="entry name" value="Lambda_DNA-bd_dom_sf"/>
</dbReference>
<dbReference type="Gene3D" id="1.10.260.40">
    <property type="entry name" value="lambda repressor-like DNA-binding domains"/>
    <property type="match status" value="1"/>
</dbReference>
<organism evidence="3 4">
    <name type="scientific">Bosea rubneri</name>
    <dbReference type="NCBI Taxonomy" id="3075434"/>
    <lineage>
        <taxon>Bacteria</taxon>
        <taxon>Pseudomonadati</taxon>
        <taxon>Pseudomonadota</taxon>
        <taxon>Alphaproteobacteria</taxon>
        <taxon>Hyphomicrobiales</taxon>
        <taxon>Boseaceae</taxon>
        <taxon>Bosea</taxon>
    </lineage>
</organism>
<dbReference type="CDD" id="cd00093">
    <property type="entry name" value="HTH_XRE"/>
    <property type="match status" value="1"/>
</dbReference>
<dbReference type="SUPFAM" id="SSF47413">
    <property type="entry name" value="lambda repressor-like DNA-binding domains"/>
    <property type="match status" value="1"/>
</dbReference>
<feature type="region of interest" description="Disordered" evidence="1">
    <location>
        <begin position="121"/>
        <end position="175"/>
    </location>
</feature>
<dbReference type="EMBL" id="JAWDID010000007">
    <property type="protein sequence ID" value="MDU0339558.1"/>
    <property type="molecule type" value="Genomic_DNA"/>
</dbReference>
<protein>
    <recommendedName>
        <fullName evidence="2">HTH cro/C1-type domain-containing protein</fullName>
    </recommendedName>
</protein>
<keyword evidence="4" id="KW-1185">Reference proteome</keyword>
<feature type="domain" description="HTH cro/C1-type" evidence="2">
    <location>
        <begin position="42"/>
        <end position="71"/>
    </location>
</feature>
<dbReference type="RefSeq" id="WP_316017461.1">
    <property type="nucleotide sequence ID" value="NZ_JAWDID010000007.1"/>
</dbReference>
<comment type="caution">
    <text evidence="3">The sequence shown here is derived from an EMBL/GenBank/DDBJ whole genome shotgun (WGS) entry which is preliminary data.</text>
</comment>
<name>A0ABU3S455_9HYPH</name>
<evidence type="ECO:0000259" key="2">
    <source>
        <dbReference type="PROSITE" id="PS50943"/>
    </source>
</evidence>